<name>A0ACC0ZLF6_9ROSI</name>
<evidence type="ECO:0000313" key="1">
    <source>
        <dbReference type="EMBL" id="KAJ0052850.1"/>
    </source>
</evidence>
<evidence type="ECO:0000313" key="2">
    <source>
        <dbReference type="Proteomes" id="UP001163603"/>
    </source>
</evidence>
<gene>
    <name evidence="1" type="ORF">Pint_02182</name>
</gene>
<dbReference type="Proteomes" id="UP001163603">
    <property type="component" value="Chromosome 1"/>
</dbReference>
<comment type="caution">
    <text evidence="1">The sequence shown here is derived from an EMBL/GenBank/DDBJ whole genome shotgun (WGS) entry which is preliminary data.</text>
</comment>
<dbReference type="EMBL" id="CM047736">
    <property type="protein sequence ID" value="KAJ0052850.1"/>
    <property type="molecule type" value="Genomic_DNA"/>
</dbReference>
<accession>A0ACC0ZLF6</accession>
<proteinExistence type="predicted"/>
<sequence length="58" mass="6362">MKKNEQVAECTGDVLDRQRARVALPVFALVVTYVVSLTAAARLASTLQGMLKLEQIPF</sequence>
<keyword evidence="2" id="KW-1185">Reference proteome</keyword>
<protein>
    <submittedName>
        <fullName evidence="1">Uncharacterized protein</fullName>
    </submittedName>
</protein>
<organism evidence="1 2">
    <name type="scientific">Pistacia integerrima</name>
    <dbReference type="NCBI Taxonomy" id="434235"/>
    <lineage>
        <taxon>Eukaryota</taxon>
        <taxon>Viridiplantae</taxon>
        <taxon>Streptophyta</taxon>
        <taxon>Embryophyta</taxon>
        <taxon>Tracheophyta</taxon>
        <taxon>Spermatophyta</taxon>
        <taxon>Magnoliopsida</taxon>
        <taxon>eudicotyledons</taxon>
        <taxon>Gunneridae</taxon>
        <taxon>Pentapetalae</taxon>
        <taxon>rosids</taxon>
        <taxon>malvids</taxon>
        <taxon>Sapindales</taxon>
        <taxon>Anacardiaceae</taxon>
        <taxon>Pistacia</taxon>
    </lineage>
</organism>
<reference evidence="2" key="1">
    <citation type="journal article" date="2023" name="G3 (Bethesda)">
        <title>Genome assembly and association tests identify interacting loci associated with vigor, precocity, and sex in interspecific pistachio rootstocks.</title>
        <authorList>
            <person name="Palmer W."/>
            <person name="Jacygrad E."/>
            <person name="Sagayaradj S."/>
            <person name="Cavanaugh K."/>
            <person name="Han R."/>
            <person name="Bertier L."/>
            <person name="Beede B."/>
            <person name="Kafkas S."/>
            <person name="Golino D."/>
            <person name="Preece J."/>
            <person name="Michelmore R."/>
        </authorList>
    </citation>
    <scope>NUCLEOTIDE SEQUENCE [LARGE SCALE GENOMIC DNA]</scope>
</reference>